<keyword evidence="3" id="KW-1185">Reference proteome</keyword>
<dbReference type="InterPro" id="IPR035901">
    <property type="entry name" value="GIY-YIG_endonuc_sf"/>
</dbReference>
<dbReference type="RefSeq" id="WP_234861098.1">
    <property type="nucleotide sequence ID" value="NZ_JAKEVZ010000005.1"/>
</dbReference>
<gene>
    <name evidence="2" type="ORF">L0U89_08255</name>
</gene>
<name>A0ABS9BSM8_9BACT</name>
<evidence type="ECO:0000313" key="3">
    <source>
        <dbReference type="Proteomes" id="UP001201449"/>
    </source>
</evidence>
<dbReference type="SUPFAM" id="SSF82771">
    <property type="entry name" value="GIY-YIG endonuclease"/>
    <property type="match status" value="1"/>
</dbReference>
<feature type="domain" description="GIY-YIG" evidence="1">
    <location>
        <begin position="2"/>
        <end position="81"/>
    </location>
</feature>
<protein>
    <submittedName>
        <fullName evidence="2">GIY-YIG nuclease family protein</fullName>
    </submittedName>
</protein>
<evidence type="ECO:0000313" key="2">
    <source>
        <dbReference type="EMBL" id="MCF1751060.1"/>
    </source>
</evidence>
<comment type="caution">
    <text evidence="2">The sequence shown here is derived from an EMBL/GenBank/DDBJ whole genome shotgun (WGS) entry which is preliminary data.</text>
</comment>
<dbReference type="Pfam" id="PF01541">
    <property type="entry name" value="GIY-YIG"/>
    <property type="match status" value="1"/>
</dbReference>
<dbReference type="Proteomes" id="UP001201449">
    <property type="component" value="Unassembled WGS sequence"/>
</dbReference>
<dbReference type="Gene3D" id="3.40.1440.10">
    <property type="entry name" value="GIY-YIG endonuclease"/>
    <property type="match status" value="1"/>
</dbReference>
<organism evidence="2 3">
    <name type="scientific">Mariniradius sediminis</name>
    <dbReference type="NCBI Taxonomy" id="2909237"/>
    <lineage>
        <taxon>Bacteria</taxon>
        <taxon>Pseudomonadati</taxon>
        <taxon>Bacteroidota</taxon>
        <taxon>Cytophagia</taxon>
        <taxon>Cytophagales</taxon>
        <taxon>Cyclobacteriaceae</taxon>
        <taxon>Mariniradius</taxon>
    </lineage>
</organism>
<dbReference type="PROSITE" id="PS50164">
    <property type="entry name" value="GIY_YIG"/>
    <property type="match status" value="1"/>
</dbReference>
<accession>A0ABS9BSM8</accession>
<reference evidence="2 3" key="1">
    <citation type="submission" date="2022-01" db="EMBL/GenBank/DDBJ databases">
        <title>Mariniradius saccharolyticus sp. nov., isolated from sediment of a river.</title>
        <authorList>
            <person name="Liu H."/>
        </authorList>
    </citation>
    <scope>NUCLEOTIDE SEQUENCE [LARGE SCALE GENOMIC DNA]</scope>
    <source>
        <strain evidence="2 3">RY-2</strain>
    </source>
</reference>
<sequence>MESSFVYILYSRRLDRYYTGVTTLSVVERIENHIEKKYGKLNFTQKADDWELYHSIKCEDFAQARRIEMHIKKMKSKIYLQNLKSFPEMVDKLLAKYRNN</sequence>
<proteinExistence type="predicted"/>
<evidence type="ECO:0000259" key="1">
    <source>
        <dbReference type="PROSITE" id="PS50164"/>
    </source>
</evidence>
<dbReference type="InterPro" id="IPR000305">
    <property type="entry name" value="GIY-YIG_endonuc"/>
</dbReference>
<dbReference type="EMBL" id="JAKEVZ010000005">
    <property type="protein sequence ID" value="MCF1751060.1"/>
    <property type="molecule type" value="Genomic_DNA"/>
</dbReference>